<dbReference type="InterPro" id="IPR001098">
    <property type="entry name" value="DNA-dir_DNA_pol_A_palm_dom"/>
</dbReference>
<dbReference type="PRINTS" id="PR00868">
    <property type="entry name" value="DNAPOLI"/>
</dbReference>
<dbReference type="GO" id="GO:0003887">
    <property type="term" value="F:DNA-directed DNA polymerase activity"/>
    <property type="evidence" value="ECO:0007669"/>
    <property type="project" value="UniProtKB-KW"/>
</dbReference>
<dbReference type="AlphaFoldDB" id="A0A7X8SRJ3"/>
<dbReference type="EMBL" id="JABAIL010000016">
    <property type="protein sequence ID" value="NLR94927.1"/>
    <property type="molecule type" value="Genomic_DNA"/>
</dbReference>
<evidence type="ECO:0000313" key="12">
    <source>
        <dbReference type="Proteomes" id="UP000585050"/>
    </source>
</evidence>
<evidence type="ECO:0000256" key="4">
    <source>
        <dbReference type="ARBA" id="ARBA00022679"/>
    </source>
</evidence>
<gene>
    <name evidence="11" type="ORF">HGP29_27220</name>
</gene>
<keyword evidence="8" id="KW-0238">DNA-binding</keyword>
<keyword evidence="7" id="KW-0239">DNA-directed DNA polymerase</keyword>
<dbReference type="Gene3D" id="1.10.150.20">
    <property type="entry name" value="5' to 3' exonuclease, C-terminal subdomain"/>
    <property type="match status" value="1"/>
</dbReference>
<name>A0A7X8SRJ3_9BACT</name>
<dbReference type="InterPro" id="IPR012337">
    <property type="entry name" value="RNaseH-like_sf"/>
</dbReference>
<dbReference type="InterPro" id="IPR002298">
    <property type="entry name" value="DNA_polymerase_A"/>
</dbReference>
<dbReference type="InterPro" id="IPR019760">
    <property type="entry name" value="DNA-dir_DNA_pol_A_CS"/>
</dbReference>
<evidence type="ECO:0000256" key="7">
    <source>
        <dbReference type="ARBA" id="ARBA00022932"/>
    </source>
</evidence>
<dbReference type="SUPFAM" id="SSF53098">
    <property type="entry name" value="Ribonuclease H-like"/>
    <property type="match status" value="1"/>
</dbReference>
<keyword evidence="12" id="KW-1185">Reference proteome</keyword>
<dbReference type="Pfam" id="PF00476">
    <property type="entry name" value="DNA_pol_A"/>
    <property type="match status" value="1"/>
</dbReference>
<dbReference type="RefSeq" id="WP_168885637.1">
    <property type="nucleotide sequence ID" value="NZ_JABAIL010000016.1"/>
</dbReference>
<evidence type="ECO:0000256" key="2">
    <source>
        <dbReference type="ARBA" id="ARBA00012417"/>
    </source>
</evidence>
<dbReference type="InterPro" id="IPR002562">
    <property type="entry name" value="3'-5'_exonuclease_dom"/>
</dbReference>
<evidence type="ECO:0000259" key="10">
    <source>
        <dbReference type="SMART" id="SM00482"/>
    </source>
</evidence>
<dbReference type="PROSITE" id="PS00447">
    <property type="entry name" value="DNA_POLYMERASE_A"/>
    <property type="match status" value="1"/>
</dbReference>
<dbReference type="Proteomes" id="UP000585050">
    <property type="component" value="Unassembled WGS sequence"/>
</dbReference>
<keyword evidence="5" id="KW-0548">Nucleotidyltransferase</keyword>
<reference evidence="11 12" key="1">
    <citation type="submission" date="2020-04" db="EMBL/GenBank/DDBJ databases">
        <title>Flammeovirga sp. SR4, a novel species isolated from seawater.</title>
        <authorList>
            <person name="Wang X."/>
        </authorList>
    </citation>
    <scope>NUCLEOTIDE SEQUENCE [LARGE SCALE GENOMIC DNA]</scope>
    <source>
        <strain evidence="11 12">SR4</strain>
    </source>
</reference>
<evidence type="ECO:0000256" key="6">
    <source>
        <dbReference type="ARBA" id="ARBA00022705"/>
    </source>
</evidence>
<accession>A0A7X8SRJ3</accession>
<evidence type="ECO:0000256" key="1">
    <source>
        <dbReference type="ARBA" id="ARBA00007705"/>
    </source>
</evidence>
<evidence type="ECO:0000256" key="9">
    <source>
        <dbReference type="ARBA" id="ARBA00049244"/>
    </source>
</evidence>
<dbReference type="PANTHER" id="PTHR10133:SF27">
    <property type="entry name" value="DNA POLYMERASE NU"/>
    <property type="match status" value="1"/>
</dbReference>
<dbReference type="Pfam" id="PF01612">
    <property type="entry name" value="DNA_pol_A_exo1"/>
    <property type="match status" value="1"/>
</dbReference>
<evidence type="ECO:0000256" key="8">
    <source>
        <dbReference type="ARBA" id="ARBA00023125"/>
    </source>
</evidence>
<comment type="caution">
    <text evidence="11">The sequence shown here is derived from an EMBL/GenBank/DDBJ whole genome shotgun (WGS) entry which is preliminary data.</text>
</comment>
<organism evidence="11 12">
    <name type="scientific">Flammeovirga agarivorans</name>
    <dbReference type="NCBI Taxonomy" id="2726742"/>
    <lineage>
        <taxon>Bacteria</taxon>
        <taxon>Pseudomonadati</taxon>
        <taxon>Bacteroidota</taxon>
        <taxon>Cytophagia</taxon>
        <taxon>Cytophagales</taxon>
        <taxon>Flammeovirgaceae</taxon>
        <taxon>Flammeovirga</taxon>
    </lineage>
</organism>
<dbReference type="Gene3D" id="1.20.1060.10">
    <property type="entry name" value="Taq DNA Polymerase, Chain T, domain 4"/>
    <property type="match status" value="1"/>
</dbReference>
<evidence type="ECO:0000313" key="11">
    <source>
        <dbReference type="EMBL" id="NLR94927.1"/>
    </source>
</evidence>
<dbReference type="SUPFAM" id="SSF56672">
    <property type="entry name" value="DNA/RNA polymerases"/>
    <property type="match status" value="1"/>
</dbReference>
<dbReference type="GO" id="GO:0006302">
    <property type="term" value="P:double-strand break repair"/>
    <property type="evidence" value="ECO:0007669"/>
    <property type="project" value="TreeGrafter"/>
</dbReference>
<dbReference type="GO" id="GO:0006261">
    <property type="term" value="P:DNA-templated DNA replication"/>
    <property type="evidence" value="ECO:0007669"/>
    <property type="project" value="InterPro"/>
</dbReference>
<dbReference type="InterPro" id="IPR043502">
    <property type="entry name" value="DNA/RNA_pol_sf"/>
</dbReference>
<dbReference type="GO" id="GO:0003677">
    <property type="term" value="F:DNA binding"/>
    <property type="evidence" value="ECO:0007669"/>
    <property type="project" value="UniProtKB-KW"/>
</dbReference>
<keyword evidence="6" id="KW-0235">DNA replication</keyword>
<comment type="catalytic activity">
    <reaction evidence="9">
        <text>DNA(n) + a 2'-deoxyribonucleoside 5'-triphosphate = DNA(n+1) + diphosphate</text>
        <dbReference type="Rhea" id="RHEA:22508"/>
        <dbReference type="Rhea" id="RHEA-COMP:17339"/>
        <dbReference type="Rhea" id="RHEA-COMP:17340"/>
        <dbReference type="ChEBI" id="CHEBI:33019"/>
        <dbReference type="ChEBI" id="CHEBI:61560"/>
        <dbReference type="ChEBI" id="CHEBI:173112"/>
        <dbReference type="EC" id="2.7.7.7"/>
    </reaction>
</comment>
<dbReference type="PANTHER" id="PTHR10133">
    <property type="entry name" value="DNA POLYMERASE I"/>
    <property type="match status" value="1"/>
</dbReference>
<feature type="domain" description="DNA-directed DNA polymerase family A palm" evidence="10">
    <location>
        <begin position="419"/>
        <end position="611"/>
    </location>
</feature>
<proteinExistence type="inferred from homology"/>
<evidence type="ECO:0000256" key="5">
    <source>
        <dbReference type="ARBA" id="ARBA00022695"/>
    </source>
</evidence>
<comment type="similarity">
    <text evidence="1">Belongs to the DNA polymerase type-A family.</text>
</comment>
<sequence>MMRRQVIKKRTQLEKFAKEVDLSQDLGFDTETLGTKIDRLQITSLQFHDRENKVSWSILTKESTFGEITLRDLKEVLNPILPKMKIVGQNLKFDLWVLKVNGLSDPILKDDTLILIYLADATIFTKALKERLHKDLSVPKTHIWGLDEKCTERSNEVFGLGIGSKGKPRSKKISWDFITTNWKAVTRPCPRYDLVVEKYGKTTLTDFWNNFLELSEDEEVCDIPLITEEIFIDYGLNDVEYILPLRDFWLAKLSPKQVKLYEEIELPFLKILVKALDKGAYIDRQLLENTGKKVKESLDKIEVQIYNLTGIHFNIGSSDQLAEVLYQRLGFPILARTDKGKPSTKASVLKDLNKTHPHKLLDLLLQRADLAALWSKFYSKLPDHIVNDKIHCQFNQAIVETGRLSSSDPNLQQVVNHKEYPVRDAFVPRPGYAMVVYDFSQVEPRILTHASGDPFLTEIYQNDRDIYQEIADEIGIKRSESKTLVLAIMYGMGAKSVSETLGITELEAKNYLNNFLAKMPSISKTRKSVEDAAKAAGFAEDMFGRRRPLNFHNKEDKNRALRQSFNFLIQGSASSVFKLSTIKVEEVMKKYNGFMTMFVHDEIIAEVPIKDVWKASLEMKEAMESTIALSVPLKSDGGVVKNWGDGKREITLSKQEVEELMTPKLSIQEIINLSLGYQCLN</sequence>
<dbReference type="GO" id="GO:0008408">
    <property type="term" value="F:3'-5' exonuclease activity"/>
    <property type="evidence" value="ECO:0007669"/>
    <property type="project" value="InterPro"/>
</dbReference>
<dbReference type="EC" id="2.7.7.7" evidence="2"/>
<protein>
    <recommendedName>
        <fullName evidence="3">DNA polymerase I</fullName>
        <ecNumber evidence="2">2.7.7.7</ecNumber>
    </recommendedName>
</protein>
<dbReference type="SMART" id="SM00482">
    <property type="entry name" value="POLAc"/>
    <property type="match status" value="1"/>
</dbReference>
<dbReference type="Gene3D" id="3.30.420.10">
    <property type="entry name" value="Ribonuclease H-like superfamily/Ribonuclease H"/>
    <property type="match status" value="1"/>
</dbReference>
<keyword evidence="4" id="KW-0808">Transferase</keyword>
<dbReference type="InterPro" id="IPR036397">
    <property type="entry name" value="RNaseH_sf"/>
</dbReference>
<dbReference type="Gene3D" id="3.30.70.370">
    <property type="match status" value="1"/>
</dbReference>
<evidence type="ECO:0000256" key="3">
    <source>
        <dbReference type="ARBA" id="ARBA00020311"/>
    </source>
</evidence>